<dbReference type="SUPFAM" id="SSF47413">
    <property type="entry name" value="lambda repressor-like DNA-binding domains"/>
    <property type="match status" value="1"/>
</dbReference>
<gene>
    <name evidence="2" type="ORF">PS9374_03663</name>
</gene>
<evidence type="ECO:0000313" key="3">
    <source>
        <dbReference type="Proteomes" id="UP000077701"/>
    </source>
</evidence>
<comment type="caution">
    <text evidence="2">The sequence shown here is derived from an EMBL/GenBank/DDBJ whole genome shotgun (WGS) entry which is preliminary data.</text>
</comment>
<dbReference type="Pfam" id="PF19054">
    <property type="entry name" value="DUF5753"/>
    <property type="match status" value="1"/>
</dbReference>
<dbReference type="STRING" id="161355.PS9374_03663"/>
<accession>A0A171DCU0</accession>
<organism evidence="2 3">
    <name type="scientific">Planomonospora sphaerica</name>
    <dbReference type="NCBI Taxonomy" id="161355"/>
    <lineage>
        <taxon>Bacteria</taxon>
        <taxon>Bacillati</taxon>
        <taxon>Actinomycetota</taxon>
        <taxon>Actinomycetes</taxon>
        <taxon>Streptosporangiales</taxon>
        <taxon>Streptosporangiaceae</taxon>
        <taxon>Planomonospora</taxon>
    </lineage>
</organism>
<name>A0A171DCU0_9ACTN</name>
<dbReference type="Pfam" id="PF13560">
    <property type="entry name" value="HTH_31"/>
    <property type="match status" value="1"/>
</dbReference>
<protein>
    <submittedName>
        <fullName evidence="2">Chitinase-promoter-binding protein</fullName>
    </submittedName>
</protein>
<dbReference type="CDD" id="cd00093">
    <property type="entry name" value="HTH_XRE"/>
    <property type="match status" value="1"/>
</dbReference>
<proteinExistence type="predicted"/>
<dbReference type="GO" id="GO:0003677">
    <property type="term" value="F:DNA binding"/>
    <property type="evidence" value="ECO:0007669"/>
    <property type="project" value="InterPro"/>
</dbReference>
<dbReference type="InterPro" id="IPR001387">
    <property type="entry name" value="Cro/C1-type_HTH"/>
</dbReference>
<dbReference type="SMART" id="SM00530">
    <property type="entry name" value="HTH_XRE"/>
    <property type="match status" value="1"/>
</dbReference>
<dbReference type="Proteomes" id="UP000077701">
    <property type="component" value="Unassembled WGS sequence"/>
</dbReference>
<dbReference type="EMBL" id="BDCX01000008">
    <property type="protein sequence ID" value="GAT68002.1"/>
    <property type="molecule type" value="Genomic_DNA"/>
</dbReference>
<sequence length="286" mass="32915">MAERGSPTVRRRRLGQELRRLREGCGLSGEDVATRLTWSASKVSRIENAKTMPRRSDVEALTELYEVDGDRRRELLDLHRDAARKGWWENYSDSLPQELTTLLGLEAEAVSALNWEPQLVPGLLQTEDYAREVIRATQPITRIPPGEFRSRVNARMARQDLVTRSTDPLRLWVVLDESVLLRRFGGAAVMRGQLERLVEISRLPNVRVQILPLGGEHPVNTGSFFHLKFPEFHDVVYLESLYSARFVEDEEMVYGYEIAFGHLQSEAYGVDGSRELIEKIIEERWR</sequence>
<reference evidence="3" key="2">
    <citation type="submission" date="2016-04" db="EMBL/GenBank/DDBJ databases">
        <title>Planomonospora sphaerica JCM9374 whole genome shotgun sequence.</title>
        <authorList>
            <person name="Suzuki T."/>
            <person name="Dohra H."/>
            <person name="Kodani S."/>
        </authorList>
    </citation>
    <scope>NUCLEOTIDE SEQUENCE [LARGE SCALE GENOMIC DNA]</scope>
    <source>
        <strain evidence="3">JCM 9374</strain>
    </source>
</reference>
<dbReference type="OrthoDB" id="5177725at2"/>
<dbReference type="RefSeq" id="WP_068898121.1">
    <property type="nucleotide sequence ID" value="NZ_BDCX01000008.1"/>
</dbReference>
<evidence type="ECO:0000313" key="2">
    <source>
        <dbReference type="EMBL" id="GAT68002.1"/>
    </source>
</evidence>
<dbReference type="PROSITE" id="PS50943">
    <property type="entry name" value="HTH_CROC1"/>
    <property type="match status" value="1"/>
</dbReference>
<dbReference type="InterPro" id="IPR010982">
    <property type="entry name" value="Lambda_DNA-bd_dom_sf"/>
</dbReference>
<keyword evidence="3" id="KW-1185">Reference proteome</keyword>
<dbReference type="InterPro" id="IPR043917">
    <property type="entry name" value="DUF5753"/>
</dbReference>
<dbReference type="Gene3D" id="1.10.260.40">
    <property type="entry name" value="lambda repressor-like DNA-binding domains"/>
    <property type="match status" value="1"/>
</dbReference>
<evidence type="ECO:0000259" key="1">
    <source>
        <dbReference type="PROSITE" id="PS50943"/>
    </source>
</evidence>
<feature type="domain" description="HTH cro/C1-type" evidence="1">
    <location>
        <begin position="18"/>
        <end position="72"/>
    </location>
</feature>
<dbReference type="AlphaFoldDB" id="A0A171DCU0"/>
<reference evidence="2 3" key="1">
    <citation type="journal article" date="2016" name="Genome Announc.">
        <title>Draft Genome Sequence of Planomonospora sphaerica JCM9374, a Rare Actinomycete.</title>
        <authorList>
            <person name="Dohra H."/>
            <person name="Suzuki T."/>
            <person name="Inoue Y."/>
            <person name="Kodani S."/>
        </authorList>
    </citation>
    <scope>NUCLEOTIDE SEQUENCE [LARGE SCALE GENOMIC DNA]</scope>
    <source>
        <strain evidence="2 3">JCM 9374</strain>
    </source>
</reference>